<dbReference type="EnsemblPlants" id="AUR62012049-RA">
    <property type="protein sequence ID" value="AUR62012049-RA:cds"/>
    <property type="gene ID" value="AUR62012049"/>
</dbReference>
<feature type="compositionally biased region" description="Basic and acidic residues" evidence="1">
    <location>
        <begin position="324"/>
        <end position="336"/>
    </location>
</feature>
<keyword evidence="3" id="KW-1185">Reference proteome</keyword>
<proteinExistence type="predicted"/>
<reference evidence="2" key="1">
    <citation type="journal article" date="2017" name="Nature">
        <title>The genome of Chenopodium quinoa.</title>
        <authorList>
            <person name="Jarvis D.E."/>
            <person name="Ho Y.S."/>
            <person name="Lightfoot D.J."/>
            <person name="Schmoeckel S.M."/>
            <person name="Li B."/>
            <person name="Borm T.J.A."/>
            <person name="Ohyanagi H."/>
            <person name="Mineta K."/>
            <person name="Michell C.T."/>
            <person name="Saber N."/>
            <person name="Kharbatia N.M."/>
            <person name="Rupper R.R."/>
            <person name="Sharp A.R."/>
            <person name="Dally N."/>
            <person name="Boughton B.A."/>
            <person name="Woo Y.H."/>
            <person name="Gao G."/>
            <person name="Schijlen E.G.W.M."/>
            <person name="Guo X."/>
            <person name="Momin A.A."/>
            <person name="Negrao S."/>
            <person name="Al-Babili S."/>
            <person name="Gehring C."/>
            <person name="Roessner U."/>
            <person name="Jung C."/>
            <person name="Murphy K."/>
            <person name="Arold S.T."/>
            <person name="Gojobori T."/>
            <person name="van der Linden C.G."/>
            <person name="van Loo E.N."/>
            <person name="Jellen E.N."/>
            <person name="Maughan P.J."/>
            <person name="Tester M."/>
        </authorList>
    </citation>
    <scope>NUCLEOTIDE SEQUENCE [LARGE SCALE GENOMIC DNA]</scope>
    <source>
        <strain evidence="2">cv. PI 614886</strain>
    </source>
</reference>
<evidence type="ECO:0000313" key="3">
    <source>
        <dbReference type="Proteomes" id="UP000596660"/>
    </source>
</evidence>
<organism evidence="2 3">
    <name type="scientific">Chenopodium quinoa</name>
    <name type="common">Quinoa</name>
    <dbReference type="NCBI Taxonomy" id="63459"/>
    <lineage>
        <taxon>Eukaryota</taxon>
        <taxon>Viridiplantae</taxon>
        <taxon>Streptophyta</taxon>
        <taxon>Embryophyta</taxon>
        <taxon>Tracheophyta</taxon>
        <taxon>Spermatophyta</taxon>
        <taxon>Magnoliopsida</taxon>
        <taxon>eudicotyledons</taxon>
        <taxon>Gunneridae</taxon>
        <taxon>Pentapetalae</taxon>
        <taxon>Caryophyllales</taxon>
        <taxon>Chenopodiaceae</taxon>
        <taxon>Chenopodioideae</taxon>
        <taxon>Atripliceae</taxon>
        <taxon>Chenopodium</taxon>
    </lineage>
</organism>
<accession>A0A803LFU3</accession>
<feature type="region of interest" description="Disordered" evidence="1">
    <location>
        <begin position="261"/>
        <end position="299"/>
    </location>
</feature>
<feature type="compositionally biased region" description="Basic and acidic residues" evidence="1">
    <location>
        <begin position="1"/>
        <end position="20"/>
    </location>
</feature>
<evidence type="ECO:0000313" key="2">
    <source>
        <dbReference type="EnsemblPlants" id="AUR62012049-RA:cds"/>
    </source>
</evidence>
<feature type="compositionally biased region" description="Basic and acidic residues" evidence="1">
    <location>
        <begin position="345"/>
        <end position="366"/>
    </location>
</feature>
<protein>
    <submittedName>
        <fullName evidence="2">Uncharacterized protein</fullName>
    </submittedName>
</protein>
<feature type="compositionally biased region" description="Polar residues" evidence="1">
    <location>
        <begin position="287"/>
        <end position="299"/>
    </location>
</feature>
<evidence type="ECO:0000256" key="1">
    <source>
        <dbReference type="SAM" id="MobiDB-lite"/>
    </source>
</evidence>
<reference evidence="2" key="2">
    <citation type="submission" date="2021-03" db="UniProtKB">
        <authorList>
            <consortium name="EnsemblPlants"/>
        </authorList>
    </citation>
    <scope>IDENTIFICATION</scope>
</reference>
<dbReference type="Proteomes" id="UP000596660">
    <property type="component" value="Unplaced"/>
</dbReference>
<sequence length="615" mass="70679">MEPKVNDSKYEAVEPGRDKSGQPQKQELSKKVDKVAREDSSLAKNKFDPAVYVDNWKSLGGRVKEAGIVVANFELHKKHKAMNVNCPLETFGRVIRRFDKTKTRVVREMGFGTPFYIVGHGLPRTLVHWVFGTPMGDRELPKKAVLYLDRLDGTPVKWGGVAEDKSLVERRDEQSRQRRQCKDVAYGKGKHPNLAPNELPCRRRRKRYESSEDEEDFLNIDEEDLRLMRQQNVKGRRTATSDVVPCDRKKKYRLAENVGGKQAIKFKKRRNQVQPKQITKPFKEPQKITTHGNGQSDGELNEAQQFHDENDDKYQTREDEFLTRDEKEIDNDDVHAPKVQPPNDPKAHDDQAHEVHETHEEPEPQKEATPLPEKGKVLVEHVPVLVPKPEQGSPVHLEPNQVKHVHGDPQQVARDVVVEDMDPDADLDVEVDAHPDDEIDVDRLSFGMKYTFIDPEVELKPSGTKGGCLKVYMKEFYVDKFVEKTLNEASVADDRATHGLGPESRERHNYIGYSSEEDHVFPHQKLTKAQHHMVRRKTERSKKRRKLAPALLKASHSYGIHMLMAIKRNVENFLTKMGEVTNMAYEIAWLLCEDLMSEFNEARADVQELIKDLCL</sequence>
<feature type="region of interest" description="Disordered" evidence="1">
    <location>
        <begin position="324"/>
        <end position="373"/>
    </location>
</feature>
<dbReference type="Gramene" id="AUR62012049-RA">
    <property type="protein sequence ID" value="AUR62012049-RA:cds"/>
    <property type="gene ID" value="AUR62012049"/>
</dbReference>
<feature type="region of interest" description="Disordered" evidence="1">
    <location>
        <begin position="1"/>
        <end position="39"/>
    </location>
</feature>
<feature type="compositionally biased region" description="Basic and acidic residues" evidence="1">
    <location>
        <begin position="27"/>
        <end position="39"/>
    </location>
</feature>
<dbReference type="AlphaFoldDB" id="A0A803LFU3"/>
<name>A0A803LFU3_CHEQI</name>